<protein>
    <recommendedName>
        <fullName evidence="3">Natural product</fullName>
    </recommendedName>
</protein>
<sequence>MNSEKKKCCEGCKKGQLGTNKACEAKLMLQKQDKNLNLTKTKKL</sequence>
<accession>A0ABW3NAQ3</accession>
<evidence type="ECO:0000313" key="1">
    <source>
        <dbReference type="EMBL" id="MFD1063983.1"/>
    </source>
</evidence>
<comment type="caution">
    <text evidence="1">The sequence shown here is derived from an EMBL/GenBank/DDBJ whole genome shotgun (WGS) entry which is preliminary data.</text>
</comment>
<dbReference type="EMBL" id="JBHTJL010000016">
    <property type="protein sequence ID" value="MFD1063983.1"/>
    <property type="molecule type" value="Genomic_DNA"/>
</dbReference>
<name>A0ABW3NAQ3_9FLAO</name>
<gene>
    <name evidence="1" type="ORF">ACFQ1Q_12065</name>
</gene>
<evidence type="ECO:0008006" key="3">
    <source>
        <dbReference type="Google" id="ProtNLM"/>
    </source>
</evidence>
<organism evidence="1 2">
    <name type="scientific">Winogradskyella litorisediminis</name>
    <dbReference type="NCBI Taxonomy" id="1156618"/>
    <lineage>
        <taxon>Bacteria</taxon>
        <taxon>Pseudomonadati</taxon>
        <taxon>Bacteroidota</taxon>
        <taxon>Flavobacteriia</taxon>
        <taxon>Flavobacteriales</taxon>
        <taxon>Flavobacteriaceae</taxon>
        <taxon>Winogradskyella</taxon>
    </lineage>
</organism>
<proteinExistence type="predicted"/>
<reference evidence="2" key="1">
    <citation type="journal article" date="2019" name="Int. J. Syst. Evol. Microbiol.">
        <title>The Global Catalogue of Microorganisms (GCM) 10K type strain sequencing project: providing services to taxonomists for standard genome sequencing and annotation.</title>
        <authorList>
            <consortium name="The Broad Institute Genomics Platform"/>
            <consortium name="The Broad Institute Genome Sequencing Center for Infectious Disease"/>
            <person name="Wu L."/>
            <person name="Ma J."/>
        </authorList>
    </citation>
    <scope>NUCLEOTIDE SEQUENCE [LARGE SCALE GENOMIC DNA]</scope>
    <source>
        <strain evidence="2">CCUG 62215</strain>
    </source>
</reference>
<keyword evidence="2" id="KW-1185">Reference proteome</keyword>
<evidence type="ECO:0000313" key="2">
    <source>
        <dbReference type="Proteomes" id="UP001597013"/>
    </source>
</evidence>
<dbReference type="Proteomes" id="UP001597013">
    <property type="component" value="Unassembled WGS sequence"/>
</dbReference>
<dbReference type="RefSeq" id="WP_386131805.1">
    <property type="nucleotide sequence ID" value="NZ_JBHTJL010000016.1"/>
</dbReference>